<dbReference type="InterPro" id="IPR051055">
    <property type="entry name" value="PIF1_helicase"/>
</dbReference>
<keyword evidence="2" id="KW-0067">ATP-binding</keyword>
<feature type="domain" description="AAA+ ATPase" evidence="1">
    <location>
        <begin position="16"/>
        <end position="164"/>
    </location>
</feature>
<evidence type="ECO:0000313" key="3">
    <source>
        <dbReference type="Proteomes" id="UP001324380"/>
    </source>
</evidence>
<dbReference type="SMART" id="SM00382">
    <property type="entry name" value="AAA"/>
    <property type="match status" value="1"/>
</dbReference>
<evidence type="ECO:0000259" key="1">
    <source>
        <dbReference type="SMART" id="SM00382"/>
    </source>
</evidence>
<dbReference type="Proteomes" id="UP001324380">
    <property type="component" value="Chromosome"/>
</dbReference>
<dbReference type="EMBL" id="CP139558">
    <property type="protein sequence ID" value="WPU91832.1"/>
    <property type="molecule type" value="Genomic_DNA"/>
</dbReference>
<proteinExistence type="predicted"/>
<name>A0ABZ0TF96_9SPHI</name>
<keyword evidence="2" id="KW-0378">Hydrolase</keyword>
<keyword evidence="2" id="KW-0347">Helicase</keyword>
<protein>
    <submittedName>
        <fullName evidence="2">DEAD/DEAH box helicase</fullName>
    </submittedName>
</protein>
<evidence type="ECO:0000313" key="2">
    <source>
        <dbReference type="EMBL" id="WPU91832.1"/>
    </source>
</evidence>
<dbReference type="Gene3D" id="3.40.50.300">
    <property type="entry name" value="P-loop containing nucleotide triphosphate hydrolases"/>
    <property type="match status" value="2"/>
</dbReference>
<dbReference type="InterPro" id="IPR027785">
    <property type="entry name" value="UvrD-like_helicase_C"/>
</dbReference>
<dbReference type="GO" id="GO:0004386">
    <property type="term" value="F:helicase activity"/>
    <property type="evidence" value="ECO:0007669"/>
    <property type="project" value="UniProtKB-KW"/>
</dbReference>
<keyword evidence="2" id="KW-0547">Nucleotide-binding</keyword>
<dbReference type="PANTHER" id="PTHR47642:SF5">
    <property type="entry name" value="ATP-DEPENDENT DNA HELICASE"/>
    <property type="match status" value="1"/>
</dbReference>
<dbReference type="InterPro" id="IPR027417">
    <property type="entry name" value="P-loop_NTPase"/>
</dbReference>
<dbReference type="InterPro" id="IPR003593">
    <property type="entry name" value="AAA+_ATPase"/>
</dbReference>
<dbReference type="RefSeq" id="WP_321560998.1">
    <property type="nucleotide sequence ID" value="NZ_CP139558.1"/>
</dbReference>
<dbReference type="Pfam" id="PF13538">
    <property type="entry name" value="UvrD_C_2"/>
    <property type="match status" value="1"/>
</dbReference>
<accession>A0ABZ0TF96</accession>
<gene>
    <name evidence="2" type="ORF">SNE25_21170</name>
</gene>
<dbReference type="PANTHER" id="PTHR47642">
    <property type="entry name" value="ATP-DEPENDENT DNA HELICASE"/>
    <property type="match status" value="1"/>
</dbReference>
<organism evidence="2 3">
    <name type="scientific">Mucilaginibacter sabulilitoris</name>
    <dbReference type="NCBI Taxonomy" id="1173583"/>
    <lineage>
        <taxon>Bacteria</taxon>
        <taxon>Pseudomonadati</taxon>
        <taxon>Bacteroidota</taxon>
        <taxon>Sphingobacteriia</taxon>
        <taxon>Sphingobacteriales</taxon>
        <taxon>Sphingobacteriaceae</taxon>
        <taxon>Mucilaginibacter</taxon>
    </lineage>
</organism>
<sequence length="391" mass="43790">MKLSKNQDLFLKAVLSGKNVFLTGKAGTGKSFVVSQAIEQLKKLRKNVVALAPTGIAANNIGGQTIHSMFGLDPFGVLTYETCRYFKSEKRRVMEKIDVIFIDEVSMLRPDILDAINWTLLKNGCKSLKSIQIIFVGDLKQLPAVIDDNMRSMLFTKYDGSEFFDAKVYKQLGVESIELDEVLRQTDEEFISHLNIIREGGKSDYFKKFIGTESRGVVLAPHKATVTKYNIDGLNKIDSKEYVFDAQISGKVKLADFNLEPKVTVKDGATVMYLINSKNNNLVNGKIGIFRVIDDNFFIDVKGVKYPLEPIQLSKKEYVLNDAEDALELKEIGSITQIPIRLAYALTIHKSQGLTFEEVTIDLSRDCFSKGQLYTALSRCKSPAGLVIINR</sequence>
<dbReference type="Pfam" id="PF05970">
    <property type="entry name" value="PIF1"/>
    <property type="match status" value="1"/>
</dbReference>
<dbReference type="SUPFAM" id="SSF52540">
    <property type="entry name" value="P-loop containing nucleoside triphosphate hydrolases"/>
    <property type="match status" value="2"/>
</dbReference>
<dbReference type="CDD" id="cd18809">
    <property type="entry name" value="SF1_C_RecD"/>
    <property type="match status" value="1"/>
</dbReference>
<dbReference type="InterPro" id="IPR010285">
    <property type="entry name" value="DNA_helicase_pif1-like_DEAD"/>
</dbReference>
<reference evidence="2 3" key="1">
    <citation type="submission" date="2023-11" db="EMBL/GenBank/DDBJ databases">
        <title>Analysis of the Genomes of Mucilaginibacter gossypii cycad 4 and M. sabulilitoris SNA2: microbes with the potential for plant growth promotion.</title>
        <authorList>
            <person name="Hirsch A.M."/>
            <person name="Humm E."/>
            <person name="Rubbi M."/>
            <person name="Del Vecchio G."/>
            <person name="Ha S.M."/>
            <person name="Pellegrini M."/>
            <person name="Gunsalus R.P."/>
        </authorList>
    </citation>
    <scope>NUCLEOTIDE SEQUENCE [LARGE SCALE GENOMIC DNA]</scope>
    <source>
        <strain evidence="2 3">SNA2</strain>
    </source>
</reference>
<keyword evidence="3" id="KW-1185">Reference proteome</keyword>